<dbReference type="eggNOG" id="KOG1187">
    <property type="taxonomic scope" value="Eukaryota"/>
</dbReference>
<dbReference type="Gramene" id="ORUFI09G10600.1">
    <property type="protein sequence ID" value="ORUFI09G10600.1"/>
    <property type="gene ID" value="ORUFI09G10600"/>
</dbReference>
<dbReference type="EnsemblPlants" id="ORUFI09G10600.1">
    <property type="protein sequence ID" value="ORUFI09G10600.1"/>
    <property type="gene ID" value="ORUFI09G10600"/>
</dbReference>
<dbReference type="SUPFAM" id="SSF56112">
    <property type="entry name" value="Protein kinase-like (PK-like)"/>
    <property type="match status" value="1"/>
</dbReference>
<dbReference type="Gene3D" id="3.30.200.20">
    <property type="entry name" value="Phosphorylase Kinase, domain 1"/>
    <property type="match status" value="1"/>
</dbReference>
<protein>
    <recommendedName>
        <fullName evidence="6">Protein kinase domain-containing protein</fullName>
    </recommendedName>
</protein>
<dbReference type="AlphaFoldDB" id="A0A0E0QRA2"/>
<evidence type="ECO:0000259" key="6">
    <source>
        <dbReference type="PROSITE" id="PS50011"/>
    </source>
</evidence>
<name>A0A0E0QRA2_ORYRU</name>
<dbReference type="InterPro" id="IPR008271">
    <property type="entry name" value="Ser/Thr_kinase_AS"/>
</dbReference>
<evidence type="ECO:0000313" key="7">
    <source>
        <dbReference type="EnsemblPlants" id="ORUFI09G10600.1"/>
    </source>
</evidence>
<dbReference type="InterPro" id="IPR011009">
    <property type="entry name" value="Kinase-like_dom_sf"/>
</dbReference>
<proteinExistence type="predicted"/>
<dbReference type="GO" id="GO:0005524">
    <property type="term" value="F:ATP binding"/>
    <property type="evidence" value="ECO:0007669"/>
    <property type="project" value="UniProtKB-KW"/>
</dbReference>
<dbReference type="Proteomes" id="UP000008022">
    <property type="component" value="Unassembled WGS sequence"/>
</dbReference>
<feature type="compositionally biased region" description="Basic and acidic residues" evidence="5">
    <location>
        <begin position="23"/>
        <end position="32"/>
    </location>
</feature>
<evidence type="ECO:0000256" key="4">
    <source>
        <dbReference type="ARBA" id="ARBA00022840"/>
    </source>
</evidence>
<dbReference type="CDD" id="cd14066">
    <property type="entry name" value="STKc_IRAK"/>
    <property type="match status" value="1"/>
</dbReference>
<dbReference type="Gene3D" id="1.10.510.10">
    <property type="entry name" value="Transferase(Phosphotransferase) domain 1"/>
    <property type="match status" value="1"/>
</dbReference>
<dbReference type="STRING" id="4529.A0A0E0QRA2"/>
<feature type="region of interest" description="Disordered" evidence="5">
    <location>
        <begin position="145"/>
        <end position="172"/>
    </location>
</feature>
<feature type="region of interest" description="Disordered" evidence="5">
    <location>
        <begin position="1"/>
        <end position="35"/>
    </location>
</feature>
<reference evidence="8" key="1">
    <citation type="submission" date="2013-06" db="EMBL/GenBank/DDBJ databases">
        <authorList>
            <person name="Zhao Q."/>
        </authorList>
    </citation>
    <scope>NUCLEOTIDE SEQUENCE</scope>
    <source>
        <strain evidence="8">cv. W1943</strain>
    </source>
</reference>
<dbReference type="PROSITE" id="PS00108">
    <property type="entry name" value="PROTEIN_KINASE_ST"/>
    <property type="match status" value="1"/>
</dbReference>
<dbReference type="PROSITE" id="PS50011">
    <property type="entry name" value="PROTEIN_KINASE_DOM"/>
    <property type="match status" value="1"/>
</dbReference>
<keyword evidence="4" id="KW-0067">ATP-binding</keyword>
<feature type="compositionally biased region" description="Basic and acidic residues" evidence="5">
    <location>
        <begin position="1"/>
        <end position="11"/>
    </location>
</feature>
<dbReference type="FunFam" id="3.30.200.20:FF:000327">
    <property type="entry name" value="Cysteine-rich receptor-like protein kinase 10"/>
    <property type="match status" value="1"/>
</dbReference>
<evidence type="ECO:0000313" key="8">
    <source>
        <dbReference type="Proteomes" id="UP000008022"/>
    </source>
</evidence>
<evidence type="ECO:0000256" key="5">
    <source>
        <dbReference type="SAM" id="MobiDB-lite"/>
    </source>
</evidence>
<accession>A0A0E0QRA2</accession>
<feature type="compositionally biased region" description="Basic and acidic residues" evidence="5">
    <location>
        <begin position="437"/>
        <end position="453"/>
    </location>
</feature>
<organism evidence="7 8">
    <name type="scientific">Oryza rufipogon</name>
    <name type="common">Brownbeard rice</name>
    <name type="synonym">Asian wild rice</name>
    <dbReference type="NCBI Taxonomy" id="4529"/>
    <lineage>
        <taxon>Eukaryota</taxon>
        <taxon>Viridiplantae</taxon>
        <taxon>Streptophyta</taxon>
        <taxon>Embryophyta</taxon>
        <taxon>Tracheophyta</taxon>
        <taxon>Spermatophyta</taxon>
        <taxon>Magnoliopsida</taxon>
        <taxon>Liliopsida</taxon>
        <taxon>Poales</taxon>
        <taxon>Poaceae</taxon>
        <taxon>BOP clade</taxon>
        <taxon>Oryzoideae</taxon>
        <taxon>Oryzeae</taxon>
        <taxon>Oryzinae</taxon>
        <taxon>Oryza</taxon>
    </lineage>
</organism>
<dbReference type="InterPro" id="IPR000719">
    <property type="entry name" value="Prot_kinase_dom"/>
</dbReference>
<keyword evidence="2" id="KW-0547">Nucleotide-binding</keyword>
<keyword evidence="8" id="KW-1185">Reference proteome</keyword>
<dbReference type="InterPro" id="IPR001245">
    <property type="entry name" value="Ser-Thr/Tyr_kinase_cat_dom"/>
</dbReference>
<dbReference type="InterPro" id="IPR052059">
    <property type="entry name" value="CR_Ser/Thr_kinase"/>
</dbReference>
<evidence type="ECO:0000256" key="2">
    <source>
        <dbReference type="ARBA" id="ARBA00022741"/>
    </source>
</evidence>
<dbReference type="FunFam" id="1.10.510.10:FF:000581">
    <property type="entry name" value="Cysteine-rich receptor-like protein kinase 10"/>
    <property type="match status" value="1"/>
</dbReference>
<dbReference type="HOGENOM" id="CLU_000288_21_3_1"/>
<dbReference type="SMART" id="SM00220">
    <property type="entry name" value="S_TKc"/>
    <property type="match status" value="1"/>
</dbReference>
<keyword evidence="1" id="KW-0808">Transferase</keyword>
<reference evidence="7" key="2">
    <citation type="submission" date="2015-06" db="UniProtKB">
        <authorList>
            <consortium name="EnsemblPlants"/>
        </authorList>
    </citation>
    <scope>IDENTIFICATION</scope>
</reference>
<evidence type="ECO:0000256" key="3">
    <source>
        <dbReference type="ARBA" id="ARBA00022777"/>
    </source>
</evidence>
<feature type="domain" description="Protein kinase" evidence="6">
    <location>
        <begin position="60"/>
        <end position="362"/>
    </location>
</feature>
<feature type="region of interest" description="Disordered" evidence="5">
    <location>
        <begin position="361"/>
        <end position="453"/>
    </location>
</feature>
<dbReference type="Pfam" id="PF07714">
    <property type="entry name" value="PK_Tyr_Ser-Thr"/>
    <property type="match status" value="1"/>
</dbReference>
<keyword evidence="3" id="KW-0418">Kinase</keyword>
<dbReference type="OMA" id="YCAHGAE"/>
<dbReference type="GO" id="GO:0004672">
    <property type="term" value="F:protein kinase activity"/>
    <property type="evidence" value="ECO:0007669"/>
    <property type="project" value="InterPro"/>
</dbReference>
<feature type="compositionally biased region" description="Low complexity" evidence="5">
    <location>
        <begin position="390"/>
        <end position="432"/>
    </location>
</feature>
<sequence>MKPRELLERIARPFSSSSSRRGGGAERRRREEEEADLEAIAAREQRAFRYEALSAATRGFSERQKLGQGGFGPVYRGRLADGREVAVKRLGAGSRQGAREFRNEATLLSRVQHRNVVNLIGYCAHGPDDKLLVYEYVPNESLDKILFSSPPPPPRNFHSGSSSDGERRRQREELTWARRHEVVVGVARGLLYLHEDAHTPIIHRDIKASNILLDDRWVPKIADFGMARLFPEAGDGRSHVQTRVAGTNGYMAPEYLMHGALSAKADVFSFGVVVLEIVSGHKNSSFVPPPDSDADNLLDHAWRLYKKGRSIELLDPAVKPAAATEQVELLVRIGLLCVQADPRMRPDMKRVVIILSKKQSTLEEPTRPGVPGSRYRRRSYGTRGGGGGSHFSVGSTSGTSSPSTSTTASHATTSAASNAMTTTTSSTHTMRSQGLPLHREERGVELKKDDESG</sequence>
<dbReference type="PANTHER" id="PTHR47973">
    <property type="entry name" value="CYSTEINE-RICH RECEPTOR-LIKE PROTEIN KINASE 3"/>
    <property type="match status" value="1"/>
</dbReference>
<evidence type="ECO:0000256" key="1">
    <source>
        <dbReference type="ARBA" id="ARBA00022679"/>
    </source>
</evidence>